<organism evidence="1 2">
    <name type="scientific">Pseudoglutamicibacter albus DNF00011</name>
    <dbReference type="NCBI Taxonomy" id="1401063"/>
    <lineage>
        <taxon>Bacteria</taxon>
        <taxon>Bacillati</taxon>
        <taxon>Actinomycetota</taxon>
        <taxon>Actinomycetes</taxon>
        <taxon>Micrococcales</taxon>
        <taxon>Micrococcaceae</taxon>
        <taxon>Pseudoglutamicibacter</taxon>
    </lineage>
</organism>
<name>A0A095ZME3_9MICC</name>
<gene>
    <name evidence="1" type="ORF">HMPREF2128_08800</name>
</gene>
<dbReference type="AlphaFoldDB" id="A0A095ZME3"/>
<protein>
    <recommendedName>
        <fullName evidence="3">Nuclease PIN</fullName>
    </recommendedName>
</protein>
<dbReference type="EMBL" id="JRNH01000026">
    <property type="protein sequence ID" value="KGF19762.1"/>
    <property type="molecule type" value="Genomic_DNA"/>
</dbReference>
<sequence>MRLRLFPSEARSLKLLAGMSELLYEAIGSAAQLISAPATERTALREAIKENLNEVDDKTYTLLTHLRTSFINPLPREDLFTFSRHLRASIGAVSNAAGLIPDAIPMRSTSLPELLELLGQQAKVLRKVFAHLAQLDNVEDDWLDLMGLTTRGRHTIRTWKLEISETTRVQTALSQTMLLDDVREAQYELIQAMNHLGTILVKES</sequence>
<evidence type="ECO:0000313" key="2">
    <source>
        <dbReference type="Proteomes" id="UP000053528"/>
    </source>
</evidence>
<dbReference type="Gene3D" id="1.20.58.220">
    <property type="entry name" value="Phosphate transport system protein phou homolog 2, domain 2"/>
    <property type="match status" value="1"/>
</dbReference>
<comment type="caution">
    <text evidence="1">The sequence shown here is derived from an EMBL/GenBank/DDBJ whole genome shotgun (WGS) entry which is preliminary data.</text>
</comment>
<dbReference type="Proteomes" id="UP000053528">
    <property type="component" value="Unassembled WGS sequence"/>
</dbReference>
<reference evidence="1 2" key="1">
    <citation type="submission" date="2014-07" db="EMBL/GenBank/DDBJ databases">
        <authorList>
            <person name="McCorrison J."/>
            <person name="Sanka R."/>
            <person name="Torralba M."/>
            <person name="Gillis M."/>
            <person name="Haft D.H."/>
            <person name="Methe B."/>
            <person name="Sutton G."/>
            <person name="Nelson K.E."/>
        </authorList>
    </citation>
    <scope>NUCLEOTIDE SEQUENCE [LARGE SCALE GENOMIC DNA]</scope>
    <source>
        <strain evidence="1 2">DNF00011</strain>
    </source>
</reference>
<proteinExistence type="predicted"/>
<dbReference type="InterPro" id="IPR038078">
    <property type="entry name" value="PhoU-like_sf"/>
</dbReference>
<evidence type="ECO:0000313" key="1">
    <source>
        <dbReference type="EMBL" id="KGF19762.1"/>
    </source>
</evidence>
<evidence type="ECO:0008006" key="3">
    <source>
        <dbReference type="Google" id="ProtNLM"/>
    </source>
</evidence>
<accession>A0A095ZME3</accession>